<dbReference type="InterPro" id="IPR004163">
    <property type="entry name" value="CoA_transf_BS"/>
</dbReference>
<accession>A0A1I6DMT7</accession>
<evidence type="ECO:0000313" key="2">
    <source>
        <dbReference type="Proteomes" id="UP000198583"/>
    </source>
</evidence>
<dbReference type="STRING" id="84724.SAMN04488564_1021051"/>
<dbReference type="Proteomes" id="UP000198583">
    <property type="component" value="Unassembled WGS sequence"/>
</dbReference>
<dbReference type="InterPro" id="IPR004165">
    <property type="entry name" value="CoA_trans_fam_I"/>
</dbReference>
<reference evidence="2" key="1">
    <citation type="submission" date="2016-10" db="EMBL/GenBank/DDBJ databases">
        <authorList>
            <person name="Varghese N."/>
            <person name="Submissions S."/>
        </authorList>
    </citation>
    <scope>NUCLEOTIDE SEQUENCE [LARGE SCALE GENOMIC DNA]</scope>
    <source>
        <strain evidence="2">DSM 44232</strain>
    </source>
</reference>
<dbReference type="InterPro" id="IPR037171">
    <property type="entry name" value="NagB/RpiA_transferase-like"/>
</dbReference>
<dbReference type="OrthoDB" id="3369756at2"/>
<dbReference type="RefSeq" id="WP_093590461.1">
    <property type="nucleotide sequence ID" value="NZ_FOYL01000002.1"/>
</dbReference>
<dbReference type="PANTHER" id="PTHR13707">
    <property type="entry name" value="KETOACID-COENZYME A TRANSFERASE"/>
    <property type="match status" value="1"/>
</dbReference>
<dbReference type="PANTHER" id="PTHR13707:SF57">
    <property type="entry name" value="SUCCINYL-COA:3-KETOACID COENZYME A TRANSFERASE SUBUNIT B-RELATED"/>
    <property type="match status" value="1"/>
</dbReference>
<protein>
    <submittedName>
        <fullName evidence="1">3-oxoadipate CoA-transferase, beta subunit</fullName>
    </submittedName>
</protein>
<dbReference type="SUPFAM" id="SSF100950">
    <property type="entry name" value="NagB/RpiA/CoA transferase-like"/>
    <property type="match status" value="2"/>
</dbReference>
<evidence type="ECO:0000313" key="1">
    <source>
        <dbReference type="EMBL" id="SFR06677.1"/>
    </source>
</evidence>
<proteinExistence type="predicted"/>
<gene>
    <name evidence="1" type="ORF">SAMN04488564_1021051</name>
</gene>
<sequence>MNVLSTPLEAVADTPDGATVLIGGFGRAGEPAALLESGAMDLAAGAKQVFVMMNLLTRDGKPKLLNDCTYPLTGPRCVSRVHTDLATFLITGDGVVVRDLHGISFTDLQALLDVPLKELS</sequence>
<dbReference type="PROSITE" id="PS01273">
    <property type="entry name" value="COA_TRANSF_1"/>
    <property type="match status" value="1"/>
</dbReference>
<keyword evidence="2" id="KW-1185">Reference proteome</keyword>
<dbReference type="AlphaFoldDB" id="A0A1I6DMT7"/>
<name>A0A1I6DMT7_9PSEU</name>
<dbReference type="EMBL" id="FOYL01000002">
    <property type="protein sequence ID" value="SFR06677.1"/>
    <property type="molecule type" value="Genomic_DNA"/>
</dbReference>
<dbReference type="GO" id="GO:0008410">
    <property type="term" value="F:CoA-transferase activity"/>
    <property type="evidence" value="ECO:0007669"/>
    <property type="project" value="InterPro"/>
</dbReference>
<dbReference type="Gene3D" id="3.40.1080.10">
    <property type="entry name" value="Glutaconate Coenzyme A-transferase"/>
    <property type="match status" value="1"/>
</dbReference>
<organism evidence="1 2">
    <name type="scientific">Lentzea waywayandensis</name>
    <dbReference type="NCBI Taxonomy" id="84724"/>
    <lineage>
        <taxon>Bacteria</taxon>
        <taxon>Bacillati</taxon>
        <taxon>Actinomycetota</taxon>
        <taxon>Actinomycetes</taxon>
        <taxon>Pseudonocardiales</taxon>
        <taxon>Pseudonocardiaceae</taxon>
        <taxon>Lentzea</taxon>
    </lineage>
</organism>
<keyword evidence="1" id="KW-0808">Transferase</keyword>